<evidence type="ECO:0000256" key="3">
    <source>
        <dbReference type="ARBA" id="ARBA00023319"/>
    </source>
</evidence>
<dbReference type="PANTHER" id="PTHR12207">
    <property type="entry name" value="V-SET AND TRANSMEMBRANE DOMAIN-CONTAINING PROTEIN"/>
    <property type="match status" value="1"/>
</dbReference>
<evidence type="ECO:0000256" key="1">
    <source>
        <dbReference type="ARBA" id="ARBA00022729"/>
    </source>
</evidence>
<feature type="compositionally biased region" description="Basic and acidic residues" evidence="4">
    <location>
        <begin position="17"/>
        <end position="36"/>
    </location>
</feature>
<reference evidence="7" key="1">
    <citation type="submission" date="2024-04" db="EMBL/GenBank/DDBJ databases">
        <title>Salinicola lusitanus LLJ914,a marine bacterium isolated from the Okinawa Trough.</title>
        <authorList>
            <person name="Li J."/>
        </authorList>
    </citation>
    <scope>NUCLEOTIDE SEQUENCE [LARGE SCALE GENOMIC DNA]</scope>
</reference>
<accession>A0AAW0NGX0</accession>
<comment type="caution">
    <text evidence="6">The sequence shown here is derived from an EMBL/GenBank/DDBJ whole genome shotgun (WGS) entry which is preliminary data.</text>
</comment>
<evidence type="ECO:0000256" key="4">
    <source>
        <dbReference type="SAM" id="MobiDB-lite"/>
    </source>
</evidence>
<dbReference type="Proteomes" id="UP001460270">
    <property type="component" value="Unassembled WGS sequence"/>
</dbReference>
<evidence type="ECO:0000256" key="2">
    <source>
        <dbReference type="ARBA" id="ARBA00023157"/>
    </source>
</evidence>
<dbReference type="AlphaFoldDB" id="A0AAW0NGX0"/>
<feature type="region of interest" description="Disordered" evidence="4">
    <location>
        <begin position="17"/>
        <end position="37"/>
    </location>
</feature>
<evidence type="ECO:0000259" key="5">
    <source>
        <dbReference type="PROSITE" id="PS50835"/>
    </source>
</evidence>
<proteinExistence type="predicted"/>
<evidence type="ECO:0000313" key="7">
    <source>
        <dbReference type="Proteomes" id="UP001460270"/>
    </source>
</evidence>
<evidence type="ECO:0000313" key="6">
    <source>
        <dbReference type="EMBL" id="KAK7893187.1"/>
    </source>
</evidence>
<name>A0AAW0NGX0_9GOBI</name>
<dbReference type="SUPFAM" id="SSF48726">
    <property type="entry name" value="Immunoglobulin"/>
    <property type="match status" value="1"/>
</dbReference>
<protein>
    <recommendedName>
        <fullName evidence="5">Ig-like domain-containing protein</fullName>
    </recommendedName>
</protein>
<dbReference type="PANTHER" id="PTHR12207:SF31">
    <property type="entry name" value="V-SET AND TRANSMEMBRANE DOMAIN-CONTAINING PROTEIN 2-LIKE PROTEIN"/>
    <property type="match status" value="1"/>
</dbReference>
<dbReference type="EMBL" id="JBBPFD010000016">
    <property type="protein sequence ID" value="KAK7893187.1"/>
    <property type="molecule type" value="Genomic_DNA"/>
</dbReference>
<dbReference type="InterPro" id="IPR051102">
    <property type="entry name" value="IgSF_V-set/TM_domain"/>
</dbReference>
<dbReference type="GO" id="GO:0016020">
    <property type="term" value="C:membrane"/>
    <property type="evidence" value="ECO:0007669"/>
    <property type="project" value="TreeGrafter"/>
</dbReference>
<keyword evidence="2" id="KW-1015">Disulfide bond</keyword>
<dbReference type="InterPro" id="IPR036179">
    <property type="entry name" value="Ig-like_dom_sf"/>
</dbReference>
<keyword evidence="3" id="KW-0393">Immunoglobulin domain</keyword>
<feature type="compositionally biased region" description="Low complexity" evidence="4">
    <location>
        <begin position="221"/>
        <end position="232"/>
    </location>
</feature>
<dbReference type="InterPro" id="IPR013783">
    <property type="entry name" value="Ig-like_fold"/>
</dbReference>
<keyword evidence="1" id="KW-0732">Signal</keyword>
<dbReference type="PROSITE" id="PS50835">
    <property type="entry name" value="IG_LIKE"/>
    <property type="match status" value="1"/>
</dbReference>
<feature type="compositionally biased region" description="Polar residues" evidence="4">
    <location>
        <begin position="233"/>
        <end position="243"/>
    </location>
</feature>
<organism evidence="6 7">
    <name type="scientific">Mugilogobius chulae</name>
    <name type="common">yellowstripe goby</name>
    <dbReference type="NCBI Taxonomy" id="88201"/>
    <lineage>
        <taxon>Eukaryota</taxon>
        <taxon>Metazoa</taxon>
        <taxon>Chordata</taxon>
        <taxon>Craniata</taxon>
        <taxon>Vertebrata</taxon>
        <taxon>Euteleostomi</taxon>
        <taxon>Actinopterygii</taxon>
        <taxon>Neopterygii</taxon>
        <taxon>Teleostei</taxon>
        <taxon>Neoteleostei</taxon>
        <taxon>Acanthomorphata</taxon>
        <taxon>Gobiaria</taxon>
        <taxon>Gobiiformes</taxon>
        <taxon>Gobioidei</taxon>
        <taxon>Gobiidae</taxon>
        <taxon>Gobionellinae</taxon>
        <taxon>Mugilogobius</taxon>
    </lineage>
</organism>
<gene>
    <name evidence="6" type="ORF">WMY93_022339</name>
</gene>
<feature type="compositionally biased region" description="Basic and acidic residues" evidence="4">
    <location>
        <begin position="301"/>
        <end position="356"/>
    </location>
</feature>
<feature type="domain" description="Ig-like" evidence="5">
    <location>
        <begin position="56"/>
        <end position="173"/>
    </location>
</feature>
<feature type="compositionally biased region" description="Basic and acidic residues" evidence="4">
    <location>
        <begin position="259"/>
        <end position="294"/>
    </location>
</feature>
<dbReference type="Gene3D" id="2.60.40.10">
    <property type="entry name" value="Immunoglobulins"/>
    <property type="match status" value="1"/>
</dbReference>
<dbReference type="InterPro" id="IPR007110">
    <property type="entry name" value="Ig-like_dom"/>
</dbReference>
<keyword evidence="7" id="KW-1185">Reference proteome</keyword>
<feature type="region of interest" description="Disordered" evidence="4">
    <location>
        <begin position="220"/>
        <end position="356"/>
    </location>
</feature>
<sequence>MSRTSLRGERREECFRKREVAHGGREDVHDSQRESGPDQAGFLLEPGCCGDPDATSELLEMACHVTNITNLPAGGRLGVSWHQNAGKSLRHQEVSSELDSHWLVDAVGNLKAGPSYSDRLDKGTITLTRVQPNTFKLRFCAAQKADMGQYTCRVSASTLNSQGGYVDATEQLSPALPIKWEQKILNVAAKTVREATVGGSTFEMSCVPDHGRTCRGRVTLSSSSIEKSLSSSPKTLVSLSPDSVVQHGDLLTPKRRRERLPQTHGKERETDPKRCAGKEEERLTPTQVKERETGTAKQKKAGRERLTPKRGGKERETDPKRSKKEKRDITPQTQEKRERLRDQTQVKRERLRPQTK</sequence>